<evidence type="ECO:0000256" key="2">
    <source>
        <dbReference type="ARBA" id="ARBA00022741"/>
    </source>
</evidence>
<dbReference type="InterPro" id="IPR050534">
    <property type="entry name" value="Coronavir_polyprotein_1ab"/>
</dbReference>
<protein>
    <recommendedName>
        <fullName evidence="8">Helicase ATP-binding domain-containing protein</fullName>
    </recommendedName>
</protein>
<keyword evidence="10" id="KW-1185">Reference proteome</keyword>
<reference evidence="9 10" key="1">
    <citation type="submission" date="2024-08" db="EMBL/GenBank/DDBJ databases">
        <authorList>
            <person name="Cucini C."/>
            <person name="Frati F."/>
        </authorList>
    </citation>
    <scope>NUCLEOTIDE SEQUENCE [LARGE SCALE GENOMIC DNA]</scope>
</reference>
<feature type="region of interest" description="Disordered" evidence="7">
    <location>
        <begin position="628"/>
        <end position="659"/>
    </location>
</feature>
<dbReference type="Pfam" id="PF13087">
    <property type="entry name" value="AAA_12"/>
    <property type="match status" value="1"/>
</dbReference>
<evidence type="ECO:0000256" key="3">
    <source>
        <dbReference type="ARBA" id="ARBA00022801"/>
    </source>
</evidence>
<dbReference type="SMART" id="SM00487">
    <property type="entry name" value="DEXDc"/>
    <property type="match status" value="1"/>
</dbReference>
<dbReference type="InterPro" id="IPR047187">
    <property type="entry name" value="SF1_C_Upf1"/>
</dbReference>
<keyword evidence="3" id="KW-0378">Hydrolase</keyword>
<dbReference type="PANTHER" id="PTHR43788:SF8">
    <property type="entry name" value="DNA-BINDING PROTEIN SMUBP-2"/>
    <property type="match status" value="1"/>
</dbReference>
<gene>
    <name evidence="9" type="ORF">ODALV1_LOCUS8931</name>
</gene>
<keyword evidence="4" id="KW-0347">Helicase</keyword>
<evidence type="ECO:0000256" key="1">
    <source>
        <dbReference type="ARBA" id="ARBA00007913"/>
    </source>
</evidence>
<accession>A0ABP1Q9N4</accession>
<dbReference type="InterPro" id="IPR027417">
    <property type="entry name" value="P-loop_NTPase"/>
</dbReference>
<dbReference type="EMBL" id="CAXLJM020000027">
    <property type="protein sequence ID" value="CAL8094932.1"/>
    <property type="molecule type" value="Genomic_DNA"/>
</dbReference>
<dbReference type="Pfam" id="PF13086">
    <property type="entry name" value="AAA_11"/>
    <property type="match status" value="1"/>
</dbReference>
<proteinExistence type="inferred from homology"/>
<evidence type="ECO:0000256" key="4">
    <source>
        <dbReference type="ARBA" id="ARBA00022806"/>
    </source>
</evidence>
<evidence type="ECO:0000256" key="6">
    <source>
        <dbReference type="ARBA" id="ARBA00048432"/>
    </source>
</evidence>
<dbReference type="SUPFAM" id="SSF52540">
    <property type="entry name" value="P-loop containing nucleoside triphosphate hydrolases"/>
    <property type="match status" value="1"/>
</dbReference>
<evidence type="ECO:0000313" key="10">
    <source>
        <dbReference type="Proteomes" id="UP001642540"/>
    </source>
</evidence>
<feature type="compositionally biased region" description="Acidic residues" evidence="7">
    <location>
        <begin position="641"/>
        <end position="659"/>
    </location>
</feature>
<dbReference type="PANTHER" id="PTHR43788">
    <property type="entry name" value="DNA2/NAM7 HELICASE FAMILY MEMBER"/>
    <property type="match status" value="1"/>
</dbReference>
<keyword evidence="2" id="KW-0547">Nucleotide-binding</keyword>
<comment type="similarity">
    <text evidence="1">Belongs to the DNA2/NAM7 helicase family.</text>
</comment>
<comment type="catalytic activity">
    <reaction evidence="6">
        <text>ATP + H2O = ADP + phosphate + H(+)</text>
        <dbReference type="Rhea" id="RHEA:13065"/>
        <dbReference type="ChEBI" id="CHEBI:15377"/>
        <dbReference type="ChEBI" id="CHEBI:15378"/>
        <dbReference type="ChEBI" id="CHEBI:30616"/>
        <dbReference type="ChEBI" id="CHEBI:43474"/>
        <dbReference type="ChEBI" id="CHEBI:456216"/>
        <dbReference type="EC" id="3.6.4.12"/>
    </reaction>
    <physiologicalReaction direction="left-to-right" evidence="6">
        <dbReference type="Rhea" id="RHEA:13066"/>
    </physiologicalReaction>
</comment>
<organism evidence="9 10">
    <name type="scientific">Orchesella dallaii</name>
    <dbReference type="NCBI Taxonomy" id="48710"/>
    <lineage>
        <taxon>Eukaryota</taxon>
        <taxon>Metazoa</taxon>
        <taxon>Ecdysozoa</taxon>
        <taxon>Arthropoda</taxon>
        <taxon>Hexapoda</taxon>
        <taxon>Collembola</taxon>
        <taxon>Entomobryomorpha</taxon>
        <taxon>Entomobryoidea</taxon>
        <taxon>Orchesellidae</taxon>
        <taxon>Orchesellinae</taxon>
        <taxon>Orchesella</taxon>
    </lineage>
</organism>
<comment type="caution">
    <text evidence="9">The sequence shown here is derived from an EMBL/GenBank/DDBJ whole genome shotgun (WGS) entry which is preliminary data.</text>
</comment>
<dbReference type="InterPro" id="IPR014001">
    <property type="entry name" value="Helicase_ATP-bd"/>
</dbReference>
<evidence type="ECO:0000313" key="9">
    <source>
        <dbReference type="EMBL" id="CAL8094932.1"/>
    </source>
</evidence>
<feature type="domain" description="Helicase ATP-binding" evidence="8">
    <location>
        <begin position="754"/>
        <end position="1022"/>
    </location>
</feature>
<evidence type="ECO:0000256" key="5">
    <source>
        <dbReference type="ARBA" id="ARBA00022840"/>
    </source>
</evidence>
<keyword evidence="5" id="KW-0067">ATP-binding</keyword>
<dbReference type="CDD" id="cd18808">
    <property type="entry name" value="SF1_C_Upf1"/>
    <property type="match status" value="1"/>
</dbReference>
<dbReference type="Proteomes" id="UP001642540">
    <property type="component" value="Unassembled WGS sequence"/>
</dbReference>
<name>A0ABP1Q9N4_9HEXA</name>
<dbReference type="Gene3D" id="3.40.50.300">
    <property type="entry name" value="P-loop containing nucleotide triphosphate hydrolases"/>
    <property type="match status" value="2"/>
</dbReference>
<evidence type="ECO:0000256" key="7">
    <source>
        <dbReference type="SAM" id="MobiDB-lite"/>
    </source>
</evidence>
<sequence length="1235" mass="141254">MGDVVYPGVQLTKGHSHVDERDVLEAIYRSIGPASTQFYHNGAPVVTILRLGTHPTNIIISGILRSYNDIRRALATQRIRGHISQFQDVDFHATRHANGRVIFLHKPLHDHLSESQGFLLETIPGIIQDDFRFAKLGGWRDITNTITIAANLQHCNLAMLRESGSYLYHWGGSIDRTRTKIYFVFVADAIQAIMHLNCNTNFVANGARFVTRYECSYNGQDYFGIDGTFLNSTDLMARVGYIPFKNFNQLVIANDLEDRFKTTCQICDDEIELLGVNADLTWFAVFCDCRRTGALIHWNTENFFRFIPNPPIAAKMNKYEDIPDPRDRLIQFIKGQVPEFKNALEFRSSGYAASVAEFRESRNETRSNHSQIVQILESTYLDTTIDDRMRYTIRFLTAKTSLWNEEKVGGIDKLSFRPLKKDCALKMGQTAHPADIGTGNTWFPGKFHELEEVGENVVVTANANVRQSQTIPVGQLYYVVPSPPQLPLVSLASIIKKWITFEHLREIQMLRGFLKVAIHREDMYHQMYRARISFYYLQVSVPPRYVLQLKDNITDANYMGCELWIDVTHRNDQTNQFVAKRTGRLLAIETTNVERVMTIALVIEPHLLVLNCRDIQFTLWRAFTPHPQPSGQVIPRPADYRDEDEEEEEEDDEYGGFDDDEEDMERVVDAEIIIIERSDEDDPLLFSEYEVRSLPHLSSRAPWYVVRFMLDRPFQLDFSLLDFFLRKKERYVLHPLEVGMGPWMEGNEDKIQLIRERLNPSQLRTITNAISNQLNITIGPPGTGKSTTAAWGIVWLALKAGGPIVVTCPSNFACQVIYDKLVTSSRAVEANVNIIRMFSKSRERRDIKRGGRHGDPNQLHIRVRNSIENEASERVRNLLRRHDEEGIAYITRSSRKLLRKTTIRVGTKALSNCDIIVCTVGAANDSRLECLKQRLARQRKRITALIIDEASLLTIPETLQLLTLMPLRVWLCGDGAQLPPTIMNESAKMAALDVSWLEMLKLTEYVRTHGERVHSLINVQYRMPAELARVVSRFMYEQQVVSSEGVLERNYAQMEQFRLLRVNFPELTHHNVGVFTYNGFQDSTDGGSHSFYNMKEVAITELILRDLDHSGIDMSTVVVIAMYTNQVGKLLEMIRRVGGNFLAVTIATVDSYQGKESSIIIANFVRSNRDCNVGFLKEARRTNVCISRAIDYALLVVDVNTFANSRLESFEKLFEAIRDEGVIRSTRYAEILDLL</sequence>
<evidence type="ECO:0000259" key="8">
    <source>
        <dbReference type="SMART" id="SM00487"/>
    </source>
</evidence>
<dbReference type="InterPro" id="IPR041679">
    <property type="entry name" value="DNA2/NAM7-like_C"/>
</dbReference>
<dbReference type="InterPro" id="IPR041677">
    <property type="entry name" value="DNA2/NAM7_AAA_11"/>
</dbReference>